<name>A0ABY4QYK9_9ACTN</name>
<dbReference type="Pfam" id="PF13377">
    <property type="entry name" value="Peripla_BP_3"/>
    <property type="match status" value="1"/>
</dbReference>
<accession>A0ABY4QYK9</accession>
<keyword evidence="6" id="KW-1185">Reference proteome</keyword>
<dbReference type="InterPro" id="IPR010982">
    <property type="entry name" value="Lambda_DNA-bd_dom_sf"/>
</dbReference>
<evidence type="ECO:0000313" key="6">
    <source>
        <dbReference type="Proteomes" id="UP001056336"/>
    </source>
</evidence>
<evidence type="ECO:0000256" key="2">
    <source>
        <dbReference type="ARBA" id="ARBA00023125"/>
    </source>
</evidence>
<dbReference type="CDD" id="cd06267">
    <property type="entry name" value="PBP1_LacI_sugar_binding-like"/>
    <property type="match status" value="1"/>
</dbReference>
<dbReference type="Gene3D" id="1.10.260.40">
    <property type="entry name" value="lambda repressor-like DNA-binding domains"/>
    <property type="match status" value="1"/>
</dbReference>
<evidence type="ECO:0000313" key="5">
    <source>
        <dbReference type="EMBL" id="UQX88751.1"/>
    </source>
</evidence>
<proteinExistence type="predicted"/>
<dbReference type="PANTHER" id="PTHR30146:SF138">
    <property type="entry name" value="TRANSCRIPTIONAL REGULATORY PROTEIN"/>
    <property type="match status" value="1"/>
</dbReference>
<dbReference type="Gene3D" id="3.40.50.2300">
    <property type="match status" value="2"/>
</dbReference>
<evidence type="ECO:0000259" key="4">
    <source>
        <dbReference type="PROSITE" id="PS50932"/>
    </source>
</evidence>
<dbReference type="InterPro" id="IPR000843">
    <property type="entry name" value="HTH_LacI"/>
</dbReference>
<dbReference type="CDD" id="cd01392">
    <property type="entry name" value="HTH_LacI"/>
    <property type="match status" value="1"/>
</dbReference>
<dbReference type="InterPro" id="IPR028082">
    <property type="entry name" value="Peripla_BP_I"/>
</dbReference>
<dbReference type="PANTHER" id="PTHR30146">
    <property type="entry name" value="LACI-RELATED TRANSCRIPTIONAL REPRESSOR"/>
    <property type="match status" value="1"/>
</dbReference>
<keyword evidence="1" id="KW-0805">Transcription regulation</keyword>
<dbReference type="Pfam" id="PF00356">
    <property type="entry name" value="LacI"/>
    <property type="match status" value="1"/>
</dbReference>
<dbReference type="Proteomes" id="UP001056336">
    <property type="component" value="Chromosome"/>
</dbReference>
<dbReference type="SUPFAM" id="SSF47413">
    <property type="entry name" value="lambda repressor-like DNA-binding domains"/>
    <property type="match status" value="1"/>
</dbReference>
<sequence>MPQKPRRVTLRDIATETGLSTAAVSYALRGLQVPEETQLRVREAADRLGYQVDPIARALASGRTGYVGVLCGSLGDIWQQGIAAALGRELLHVNRHALIVDASNDPVVEGSLASQLVDQRVDALIVLPVDPGATHWKAIAERTVLVSIGDGIPNAATAAEVVFDNEAAVYGALNQLLRAGHRNIAVLTPGGMATPDRPAEVVVQRFAEEFGVTATLHTSPHDLERASGVARDILTAGDRPTAFFCLADSMAYGVYAAARELGLSVPGDISVLGYDDNPVSALLTPPLSSYRWPIEELVSSVVDRTVRAIEEDRRSRRKVLTPVAQLRESVAPPFGLNGR</sequence>
<evidence type="ECO:0000256" key="3">
    <source>
        <dbReference type="ARBA" id="ARBA00023163"/>
    </source>
</evidence>
<dbReference type="SMART" id="SM00354">
    <property type="entry name" value="HTH_LACI"/>
    <property type="match status" value="1"/>
</dbReference>
<feature type="domain" description="HTH lacI-type" evidence="4">
    <location>
        <begin position="8"/>
        <end position="61"/>
    </location>
</feature>
<reference evidence="5" key="2">
    <citation type="submission" date="2022-05" db="EMBL/GenBank/DDBJ databases">
        <authorList>
            <person name="Kim J.-S."/>
            <person name="Lee K."/>
            <person name="Suh M."/>
            <person name="Eom M."/>
            <person name="Kim J.-S."/>
            <person name="Kim D.-S."/>
            <person name="Ko S.-H."/>
            <person name="Shin Y."/>
            <person name="Lee J.-S."/>
        </authorList>
    </citation>
    <scope>NUCLEOTIDE SEQUENCE</scope>
    <source>
        <strain evidence="5">N237</strain>
    </source>
</reference>
<reference evidence="5" key="1">
    <citation type="journal article" date="2018" name="Int. J. Syst. Evol. Microbiol.">
        <title>Jatrophihabitans telluris sp. nov., isolated from sediment soil of lava forest wetlands and the emended description of the genus Jatrophihabitans.</title>
        <authorList>
            <person name="Lee K.C."/>
            <person name="Suh M.K."/>
            <person name="Eom M.K."/>
            <person name="Kim K.K."/>
            <person name="Kim J.S."/>
            <person name="Kim D.S."/>
            <person name="Ko S.H."/>
            <person name="Shin Y.K."/>
            <person name="Lee J.S."/>
        </authorList>
    </citation>
    <scope>NUCLEOTIDE SEQUENCE</scope>
    <source>
        <strain evidence="5">N237</strain>
    </source>
</reference>
<keyword evidence="2" id="KW-0238">DNA-binding</keyword>
<dbReference type="PROSITE" id="PS50932">
    <property type="entry name" value="HTH_LACI_2"/>
    <property type="match status" value="1"/>
</dbReference>
<evidence type="ECO:0000256" key="1">
    <source>
        <dbReference type="ARBA" id="ARBA00023015"/>
    </source>
</evidence>
<protein>
    <submittedName>
        <fullName evidence="5">LacI family transcriptional regulator</fullName>
    </submittedName>
</protein>
<gene>
    <name evidence="5" type="ORF">M6D93_01815</name>
</gene>
<organism evidence="5 6">
    <name type="scientific">Jatrophihabitans telluris</name>
    <dbReference type="NCBI Taxonomy" id="2038343"/>
    <lineage>
        <taxon>Bacteria</taxon>
        <taxon>Bacillati</taxon>
        <taxon>Actinomycetota</taxon>
        <taxon>Actinomycetes</taxon>
        <taxon>Jatrophihabitantales</taxon>
        <taxon>Jatrophihabitantaceae</taxon>
        <taxon>Jatrophihabitans</taxon>
    </lineage>
</organism>
<dbReference type="RefSeq" id="WP_249772462.1">
    <property type="nucleotide sequence ID" value="NZ_CP097332.1"/>
</dbReference>
<keyword evidence="3" id="KW-0804">Transcription</keyword>
<dbReference type="EMBL" id="CP097332">
    <property type="protein sequence ID" value="UQX88751.1"/>
    <property type="molecule type" value="Genomic_DNA"/>
</dbReference>
<dbReference type="SUPFAM" id="SSF53822">
    <property type="entry name" value="Periplasmic binding protein-like I"/>
    <property type="match status" value="1"/>
</dbReference>
<dbReference type="InterPro" id="IPR046335">
    <property type="entry name" value="LacI/GalR-like_sensor"/>
</dbReference>